<dbReference type="EMBL" id="GGEC01039726">
    <property type="protein sequence ID" value="MBX20210.1"/>
    <property type="molecule type" value="Transcribed_RNA"/>
</dbReference>
<accession>A0A2P2LQH8</accession>
<dbReference type="AlphaFoldDB" id="A0A2P2LQH8"/>
<sequence>MNRAVREAFAPPWNACWLGKRSSTRKSRYHLKSFLSVS</sequence>
<protein>
    <submittedName>
        <fullName evidence="1">Uncharacterized protein MANES_05G054700</fullName>
    </submittedName>
</protein>
<organism evidence="1">
    <name type="scientific">Rhizophora mucronata</name>
    <name type="common">Asiatic mangrove</name>
    <dbReference type="NCBI Taxonomy" id="61149"/>
    <lineage>
        <taxon>Eukaryota</taxon>
        <taxon>Viridiplantae</taxon>
        <taxon>Streptophyta</taxon>
        <taxon>Embryophyta</taxon>
        <taxon>Tracheophyta</taxon>
        <taxon>Spermatophyta</taxon>
        <taxon>Magnoliopsida</taxon>
        <taxon>eudicotyledons</taxon>
        <taxon>Gunneridae</taxon>
        <taxon>Pentapetalae</taxon>
        <taxon>rosids</taxon>
        <taxon>fabids</taxon>
        <taxon>Malpighiales</taxon>
        <taxon>Rhizophoraceae</taxon>
        <taxon>Rhizophora</taxon>
    </lineage>
</organism>
<reference evidence="1" key="1">
    <citation type="submission" date="2018-02" db="EMBL/GenBank/DDBJ databases">
        <title>Rhizophora mucronata_Transcriptome.</title>
        <authorList>
            <person name="Meera S.P."/>
            <person name="Sreeshan A."/>
            <person name="Augustine A."/>
        </authorList>
    </citation>
    <scope>NUCLEOTIDE SEQUENCE</scope>
    <source>
        <tissue evidence="1">Leaf</tissue>
    </source>
</reference>
<name>A0A2P2LQH8_RHIMU</name>
<proteinExistence type="predicted"/>
<evidence type="ECO:0000313" key="1">
    <source>
        <dbReference type="EMBL" id="MBX20210.1"/>
    </source>
</evidence>